<reference evidence="4" key="1">
    <citation type="journal article" date="2019" name="Int. J. Syst. Evol. Microbiol.">
        <title>The Global Catalogue of Microorganisms (GCM) 10K type strain sequencing project: providing services to taxonomists for standard genome sequencing and annotation.</title>
        <authorList>
            <consortium name="The Broad Institute Genomics Platform"/>
            <consortium name="The Broad Institute Genome Sequencing Center for Infectious Disease"/>
            <person name="Wu L."/>
            <person name="Ma J."/>
        </authorList>
    </citation>
    <scope>NUCLEOTIDE SEQUENCE [LARGE SCALE GENOMIC DNA]</scope>
    <source>
        <strain evidence="4">JCM 31921</strain>
    </source>
</reference>
<name>A0ABP8MX13_9BACT</name>
<sequence length="171" mass="19397">MKLGSFSILILIFFVRCSTNADPVKDTSLDTTAQIVEHKIVSNSDQSNYSEFLVQSEAIHQQCLDTGDDMLGCSQKYYSEMDSMLNVVYNGIIKNSDDAAKIALKKEQLRWLAQRDKAFSDFDSEKISEISSSDNQTLSLNKKANYVKERVIELINYEQKKYDPSVGRVSK</sequence>
<dbReference type="Pfam" id="PF07007">
    <property type="entry name" value="LprI"/>
    <property type="match status" value="1"/>
</dbReference>
<proteinExistence type="predicted"/>
<protein>
    <recommendedName>
        <fullName evidence="2">Lysozyme inhibitor LprI-like N-terminal domain-containing protein</fullName>
    </recommendedName>
</protein>
<organism evidence="3 4">
    <name type="scientific">Rurimicrobium arvi</name>
    <dbReference type="NCBI Taxonomy" id="2049916"/>
    <lineage>
        <taxon>Bacteria</taxon>
        <taxon>Pseudomonadati</taxon>
        <taxon>Bacteroidota</taxon>
        <taxon>Chitinophagia</taxon>
        <taxon>Chitinophagales</taxon>
        <taxon>Chitinophagaceae</taxon>
        <taxon>Rurimicrobium</taxon>
    </lineage>
</organism>
<dbReference type="InterPro" id="IPR009739">
    <property type="entry name" value="LprI-like_N"/>
</dbReference>
<dbReference type="Proteomes" id="UP001501410">
    <property type="component" value="Unassembled WGS sequence"/>
</dbReference>
<dbReference type="RefSeq" id="WP_344827565.1">
    <property type="nucleotide sequence ID" value="NZ_BAABEZ010000024.1"/>
</dbReference>
<dbReference type="EMBL" id="BAABEZ010000024">
    <property type="protein sequence ID" value="GAA4457578.1"/>
    <property type="molecule type" value="Genomic_DNA"/>
</dbReference>
<evidence type="ECO:0000313" key="3">
    <source>
        <dbReference type="EMBL" id="GAA4457578.1"/>
    </source>
</evidence>
<evidence type="ECO:0000256" key="1">
    <source>
        <dbReference type="SAM" id="SignalP"/>
    </source>
</evidence>
<accession>A0ABP8MX13</accession>
<comment type="caution">
    <text evidence="3">The sequence shown here is derived from an EMBL/GenBank/DDBJ whole genome shotgun (WGS) entry which is preliminary data.</text>
</comment>
<evidence type="ECO:0000313" key="4">
    <source>
        <dbReference type="Proteomes" id="UP001501410"/>
    </source>
</evidence>
<keyword evidence="4" id="KW-1185">Reference proteome</keyword>
<feature type="chain" id="PRO_5046257161" description="Lysozyme inhibitor LprI-like N-terminal domain-containing protein" evidence="1">
    <location>
        <begin position="22"/>
        <end position="171"/>
    </location>
</feature>
<feature type="domain" description="Lysozyme inhibitor LprI-like N-terminal" evidence="2">
    <location>
        <begin position="68"/>
        <end position="154"/>
    </location>
</feature>
<feature type="signal peptide" evidence="1">
    <location>
        <begin position="1"/>
        <end position="21"/>
    </location>
</feature>
<keyword evidence="1" id="KW-0732">Signal</keyword>
<evidence type="ECO:0000259" key="2">
    <source>
        <dbReference type="Pfam" id="PF07007"/>
    </source>
</evidence>
<gene>
    <name evidence="3" type="ORF">GCM10023092_24490</name>
</gene>
<dbReference type="Gene3D" id="1.20.1270.180">
    <property type="match status" value="1"/>
</dbReference>